<keyword evidence="1" id="KW-0472">Membrane</keyword>
<feature type="transmembrane region" description="Helical" evidence="1">
    <location>
        <begin position="78"/>
        <end position="95"/>
    </location>
</feature>
<accession>A0A346NSI8</accession>
<keyword evidence="1" id="KW-0812">Transmembrane</keyword>
<dbReference type="Pfam" id="PF06961">
    <property type="entry name" value="DUF1294"/>
    <property type="match status" value="1"/>
</dbReference>
<evidence type="ECO:0000313" key="2">
    <source>
        <dbReference type="EMBL" id="AXR08495.1"/>
    </source>
</evidence>
<evidence type="ECO:0000256" key="1">
    <source>
        <dbReference type="SAM" id="Phobius"/>
    </source>
</evidence>
<evidence type="ECO:0000313" key="3">
    <source>
        <dbReference type="Proteomes" id="UP000262073"/>
    </source>
</evidence>
<feature type="transmembrane region" description="Helical" evidence="1">
    <location>
        <begin position="6"/>
        <end position="30"/>
    </location>
</feature>
<dbReference type="AlphaFoldDB" id="A0A346NSI8"/>
<dbReference type="InterPro" id="IPR010718">
    <property type="entry name" value="DUF1294"/>
</dbReference>
<gene>
    <name evidence="2" type="ORF">D0Y50_11275</name>
</gene>
<keyword evidence="1" id="KW-1133">Transmembrane helix</keyword>
<name>A0A346NSI8_9ALTE</name>
<protein>
    <submittedName>
        <fullName evidence="2">DUF1294 domain-containing protein</fullName>
    </submittedName>
</protein>
<dbReference type="Proteomes" id="UP000262073">
    <property type="component" value="Chromosome"/>
</dbReference>
<sequence length="96" mass="10758">MAGAVYAGLLMPMFGAGYLLLGLVTFILYWHDKTAARRGRWRIRESTLHICSVLGGWPGGMAGQYLLRHKTQKTSFKRLFYLTVVTNIVIVTIILG</sequence>
<proteinExistence type="predicted"/>
<keyword evidence="3" id="KW-1185">Reference proteome</keyword>
<organism evidence="2 3">
    <name type="scientific">Salinimonas sediminis</name>
    <dbReference type="NCBI Taxonomy" id="2303538"/>
    <lineage>
        <taxon>Bacteria</taxon>
        <taxon>Pseudomonadati</taxon>
        <taxon>Pseudomonadota</taxon>
        <taxon>Gammaproteobacteria</taxon>
        <taxon>Alteromonadales</taxon>
        <taxon>Alteromonadaceae</taxon>
        <taxon>Alteromonas/Salinimonas group</taxon>
        <taxon>Salinimonas</taxon>
    </lineage>
</organism>
<dbReference type="KEGG" id="salm:D0Y50_11275"/>
<reference evidence="2 3" key="1">
    <citation type="submission" date="2018-08" db="EMBL/GenBank/DDBJ databases">
        <title>Salinimonas sediminis sp. nov., a piezophilic bacterium isolated from a deep-sea sediment sample from the New Britain Trench.</title>
        <authorList>
            <person name="Cao J."/>
        </authorList>
    </citation>
    <scope>NUCLEOTIDE SEQUENCE [LARGE SCALE GENOMIC DNA]</scope>
    <source>
        <strain evidence="2 3">N102</strain>
    </source>
</reference>
<dbReference type="EMBL" id="CP031769">
    <property type="protein sequence ID" value="AXR08495.1"/>
    <property type="molecule type" value="Genomic_DNA"/>
</dbReference>
<dbReference type="OrthoDB" id="72963at2"/>